<accession>A0ABW1JBD3</accession>
<dbReference type="Proteomes" id="UP001596189">
    <property type="component" value="Unassembled WGS sequence"/>
</dbReference>
<dbReference type="Pfam" id="PF00933">
    <property type="entry name" value="Glyco_hydro_3"/>
    <property type="match status" value="1"/>
</dbReference>
<gene>
    <name evidence="5" type="ORF">ACFQDO_03685</name>
</gene>
<evidence type="ECO:0000256" key="3">
    <source>
        <dbReference type="ARBA" id="ARBA00023295"/>
    </source>
</evidence>
<dbReference type="Gene3D" id="3.20.20.300">
    <property type="entry name" value="Glycoside hydrolase, family 3, N-terminal domain"/>
    <property type="match status" value="1"/>
</dbReference>
<keyword evidence="3 5" id="KW-0326">Glycosidase</keyword>
<comment type="similarity">
    <text evidence="1">Belongs to the glycosyl hydrolase 3 family.</text>
</comment>
<keyword evidence="6" id="KW-1185">Reference proteome</keyword>
<dbReference type="EMBL" id="JBHSRD010000002">
    <property type="protein sequence ID" value="MFC6006223.1"/>
    <property type="molecule type" value="Genomic_DNA"/>
</dbReference>
<proteinExistence type="inferred from homology"/>
<dbReference type="EC" id="3.2.1.-" evidence="5"/>
<dbReference type="PANTHER" id="PTHR30480">
    <property type="entry name" value="BETA-HEXOSAMINIDASE-RELATED"/>
    <property type="match status" value="1"/>
</dbReference>
<dbReference type="InterPro" id="IPR017853">
    <property type="entry name" value="GH"/>
</dbReference>
<evidence type="ECO:0000259" key="4">
    <source>
        <dbReference type="Pfam" id="PF00933"/>
    </source>
</evidence>
<dbReference type="InterPro" id="IPR050226">
    <property type="entry name" value="NagZ_Beta-hexosaminidase"/>
</dbReference>
<dbReference type="SUPFAM" id="SSF51445">
    <property type="entry name" value="(Trans)glycosidases"/>
    <property type="match status" value="1"/>
</dbReference>
<dbReference type="InterPro" id="IPR019800">
    <property type="entry name" value="Glyco_hydro_3_AS"/>
</dbReference>
<evidence type="ECO:0000313" key="6">
    <source>
        <dbReference type="Proteomes" id="UP001596189"/>
    </source>
</evidence>
<evidence type="ECO:0000256" key="1">
    <source>
        <dbReference type="ARBA" id="ARBA00005336"/>
    </source>
</evidence>
<protein>
    <submittedName>
        <fullName evidence="5">Glycoside hydrolase family 3 protein</fullName>
        <ecNumber evidence="5">3.2.1.-</ecNumber>
    </submittedName>
</protein>
<comment type="caution">
    <text evidence="5">The sequence shown here is derived from an EMBL/GenBank/DDBJ whole genome shotgun (WGS) entry which is preliminary data.</text>
</comment>
<dbReference type="GO" id="GO:0016798">
    <property type="term" value="F:hydrolase activity, acting on glycosyl bonds"/>
    <property type="evidence" value="ECO:0007669"/>
    <property type="project" value="UniProtKB-KW"/>
</dbReference>
<keyword evidence="2 5" id="KW-0378">Hydrolase</keyword>
<name>A0ABW1JBD3_9ACTN</name>
<dbReference type="PANTHER" id="PTHR30480:SF16">
    <property type="entry name" value="GLYCOSIDE HYDROLASE FAMILY 3 DOMAIN PROTEIN"/>
    <property type="match status" value="1"/>
</dbReference>
<dbReference type="PROSITE" id="PS00775">
    <property type="entry name" value="GLYCOSYL_HYDROL_F3"/>
    <property type="match status" value="1"/>
</dbReference>
<evidence type="ECO:0000313" key="5">
    <source>
        <dbReference type="EMBL" id="MFC6006223.1"/>
    </source>
</evidence>
<evidence type="ECO:0000256" key="2">
    <source>
        <dbReference type="ARBA" id="ARBA00022801"/>
    </source>
</evidence>
<dbReference type="InterPro" id="IPR001764">
    <property type="entry name" value="Glyco_hydro_3_N"/>
</dbReference>
<sequence length="480" mass="49918">MDDVRGIAARVLLASFDGPTLPGWARRRLEQGLGGICLYGTNIVDRPQIAALNRAVHEANPRAITSLDEEGGDVTRLYYLEGSPHAGHAVLGRVDDVDLTRAVAADVGTQLLEHGVDLDLGPVADVNSTPDNPVIGVRSFGADPVLVGRHVAAWVEGVQSAGSGACLKHFPGHGDTTADSHLALPTVDQPMSVLRARELAPFASGIRAGALAVMTSHVVLPAVEPDVPATFSAAATRLLRDELGFDGLLVSDALDMVGASGGRGIPAAAVLALKAGVDLLCLGSSFTDERVQDVQDAIVAAVDAGDLPRERLVEAAGRVDRAVEQVAALRAASTSAPQPEASRRAALEAVDGALGLDRSLRGAQVLRLVTGTNEAVGHAPWGLPAAGLVLGGTPVRDVVRGDEPWHDLGPEPVVVLVRDGHRHAWAEQVIEQVLRRRPDAVVVEMGWPAQDPSEQGRLRTWGASAASSAALDELLAGVAP</sequence>
<dbReference type="InterPro" id="IPR036962">
    <property type="entry name" value="Glyco_hydro_3_N_sf"/>
</dbReference>
<dbReference type="RefSeq" id="WP_345717076.1">
    <property type="nucleotide sequence ID" value="NZ_BAABFP010000005.1"/>
</dbReference>
<reference evidence="6" key="1">
    <citation type="journal article" date="2019" name="Int. J. Syst. Evol. Microbiol.">
        <title>The Global Catalogue of Microorganisms (GCM) 10K type strain sequencing project: providing services to taxonomists for standard genome sequencing and annotation.</title>
        <authorList>
            <consortium name="The Broad Institute Genomics Platform"/>
            <consortium name="The Broad Institute Genome Sequencing Center for Infectious Disease"/>
            <person name="Wu L."/>
            <person name="Ma J."/>
        </authorList>
    </citation>
    <scope>NUCLEOTIDE SEQUENCE [LARGE SCALE GENOMIC DNA]</scope>
    <source>
        <strain evidence="6">KACC 14249</strain>
    </source>
</reference>
<feature type="domain" description="Glycoside hydrolase family 3 N-terminal" evidence="4">
    <location>
        <begin position="31"/>
        <end position="321"/>
    </location>
</feature>
<organism evidence="5 6">
    <name type="scientific">Angustibacter luteus</name>
    <dbReference type="NCBI Taxonomy" id="658456"/>
    <lineage>
        <taxon>Bacteria</taxon>
        <taxon>Bacillati</taxon>
        <taxon>Actinomycetota</taxon>
        <taxon>Actinomycetes</taxon>
        <taxon>Kineosporiales</taxon>
        <taxon>Kineosporiaceae</taxon>
    </lineage>
</organism>